<keyword evidence="1" id="KW-0812">Transmembrane</keyword>
<evidence type="ECO:0000313" key="2">
    <source>
        <dbReference type="EMBL" id="ADR20501.1"/>
    </source>
</evidence>
<dbReference type="STRING" id="643867.Ftrac_0496"/>
<dbReference type="Proteomes" id="UP000008720">
    <property type="component" value="Chromosome"/>
</dbReference>
<dbReference type="EMBL" id="CP002349">
    <property type="protein sequence ID" value="ADR20501.1"/>
    <property type="molecule type" value="Genomic_DNA"/>
</dbReference>
<proteinExistence type="predicted"/>
<keyword evidence="1" id="KW-0472">Membrane</keyword>
<evidence type="ECO:0000256" key="1">
    <source>
        <dbReference type="SAM" id="Phobius"/>
    </source>
</evidence>
<organism evidence="2 3">
    <name type="scientific">Marivirga tractuosa (strain ATCC 23168 / DSM 4126 / NBRC 15989 / NCIMB 1408 / VKM B-1430 / H-43)</name>
    <name type="common">Microscilla tractuosa</name>
    <name type="synonym">Flexibacter tractuosus</name>
    <dbReference type="NCBI Taxonomy" id="643867"/>
    <lineage>
        <taxon>Bacteria</taxon>
        <taxon>Pseudomonadati</taxon>
        <taxon>Bacteroidota</taxon>
        <taxon>Cytophagia</taxon>
        <taxon>Cytophagales</taxon>
        <taxon>Marivirgaceae</taxon>
        <taxon>Marivirga</taxon>
    </lineage>
</organism>
<dbReference type="HOGENOM" id="CLU_1101829_0_0_10"/>
<feature type="transmembrane region" description="Helical" evidence="1">
    <location>
        <begin position="223"/>
        <end position="242"/>
    </location>
</feature>
<sequence length="258" mass="28609">MKVKVGFMRYRLLNFIKKYILLSFLTISWFILLAQSAHAQSVKNVEAKVLDDIIVVTYDLNGNLEEEFTVNLYSSKDNFETPLTLVTGDVGLNVKPGKGKRIEWLSKSELGEFKGNLIFELRAFLPEPAFDPLEFVNFNLTEIKSGKSYRIQWQGGKPNEKIDILLYEDGQQKSRIAQVDNSGKYFFKIPKGNKSSNYRIQLDGETGTVGSSQFKIKSGISPLLIAGGGLVVGGIVAVILLLDNPGSSSDLPIAPEPN</sequence>
<name>E4TP98_MARTH</name>
<keyword evidence="1" id="KW-1133">Transmembrane helix</keyword>
<dbReference type="KEGG" id="mtt:Ftrac_0496"/>
<reference evidence="2 3" key="1">
    <citation type="journal article" date="2011" name="Stand. Genomic Sci.">
        <title>Complete genome sequence of Marivirga tractuosa type strain (H-43).</title>
        <authorList>
            <person name="Pagani I."/>
            <person name="Chertkov O."/>
            <person name="Lapidus A."/>
            <person name="Lucas S."/>
            <person name="Del Rio T.G."/>
            <person name="Tice H."/>
            <person name="Copeland A."/>
            <person name="Cheng J.F."/>
            <person name="Nolan M."/>
            <person name="Saunders E."/>
            <person name="Pitluck S."/>
            <person name="Held B."/>
            <person name="Goodwin L."/>
            <person name="Liolios K."/>
            <person name="Ovchinikova G."/>
            <person name="Ivanova N."/>
            <person name="Mavromatis K."/>
            <person name="Pati A."/>
            <person name="Chen A."/>
            <person name="Palaniappan K."/>
            <person name="Land M."/>
            <person name="Hauser L."/>
            <person name="Jeffries C.D."/>
            <person name="Detter J.C."/>
            <person name="Han C."/>
            <person name="Tapia R."/>
            <person name="Ngatchou-Djao O.D."/>
            <person name="Rohde M."/>
            <person name="Goker M."/>
            <person name="Spring S."/>
            <person name="Sikorski J."/>
            <person name="Woyke T."/>
            <person name="Bristow J."/>
            <person name="Eisen J.A."/>
            <person name="Markowitz V."/>
            <person name="Hugenholtz P."/>
            <person name="Klenk H.P."/>
            <person name="Kyrpides N.C."/>
        </authorList>
    </citation>
    <scope>NUCLEOTIDE SEQUENCE [LARGE SCALE GENOMIC DNA]</scope>
    <source>
        <strain evidence="3">ATCC 23168 / DSM 4126 / NBRC 15989 / NCIMB 1408 / VKM B-1430 / H-43</strain>
    </source>
</reference>
<protein>
    <submittedName>
        <fullName evidence="2">Uncharacterized protein</fullName>
    </submittedName>
</protein>
<dbReference type="AlphaFoldDB" id="E4TP98"/>
<keyword evidence="3" id="KW-1185">Reference proteome</keyword>
<accession>E4TP98</accession>
<evidence type="ECO:0000313" key="3">
    <source>
        <dbReference type="Proteomes" id="UP000008720"/>
    </source>
</evidence>
<gene>
    <name evidence="2" type="ordered locus">Ftrac_0496</name>
</gene>